<accession>A0A450WKL8</accession>
<dbReference type="AlphaFoldDB" id="A0A450WKL8"/>
<protein>
    <submittedName>
        <fullName evidence="1">Uncharacterized protein</fullName>
    </submittedName>
</protein>
<name>A0A450WKL8_9GAMM</name>
<gene>
    <name evidence="1" type="ORF">BECKLPF1236B_GA0070989_11193</name>
</gene>
<sequence>MRPSAMGPHEGQGRFDVGHKSERYAFGQRVVCIESLGIFVFPIPNPALAGTEKDFVICNDV</sequence>
<dbReference type="EMBL" id="CAADFK010000119">
    <property type="protein sequence ID" value="VFK17538.1"/>
    <property type="molecule type" value="Genomic_DNA"/>
</dbReference>
<reference evidence="1" key="1">
    <citation type="submission" date="2019-02" db="EMBL/GenBank/DDBJ databases">
        <authorList>
            <person name="Gruber-Vodicka R. H."/>
            <person name="Seah K. B. B."/>
        </authorList>
    </citation>
    <scope>NUCLEOTIDE SEQUENCE</scope>
    <source>
        <strain evidence="1">BECK_S313</strain>
    </source>
</reference>
<proteinExistence type="predicted"/>
<evidence type="ECO:0000313" key="1">
    <source>
        <dbReference type="EMBL" id="VFK17538.1"/>
    </source>
</evidence>
<organism evidence="1">
    <name type="scientific">Candidatus Kentrum sp. LPFa</name>
    <dbReference type="NCBI Taxonomy" id="2126335"/>
    <lineage>
        <taxon>Bacteria</taxon>
        <taxon>Pseudomonadati</taxon>
        <taxon>Pseudomonadota</taxon>
        <taxon>Gammaproteobacteria</taxon>
        <taxon>Candidatus Kentrum</taxon>
    </lineage>
</organism>